<dbReference type="EMBL" id="ATHL01000028">
    <property type="protein sequence ID" value="EQB18959.1"/>
    <property type="molecule type" value="Genomic_DNA"/>
</dbReference>
<keyword evidence="1" id="KW-0732">Signal</keyword>
<sequence>MTMHKTFTLAVASALAILPGVASAQQACLTKSEASSLFGYALPQVISGTSKRCAQVLPSDSFLRSHGTELVTRYSAQKARYWPQAKAAFLKLGSSKDAGVGQFTRNLPDESLRPLVDITVEGLVSQELSLKSCDKVDLALDLLSPLPPENTAGLITLLLEVTSKADDVAPGKAKLGGFTLCKD</sequence>
<dbReference type="eggNOG" id="ENOG5031C1C">
    <property type="taxonomic scope" value="Bacteria"/>
</dbReference>
<reference evidence="2 3" key="1">
    <citation type="journal article" date="2013" name="Genome Announc.">
        <title>Genome Sequence of Novosphingobium lindaniclasticum LE124T, Isolated from a Hexachlorocyclohexane Dumpsite.</title>
        <authorList>
            <person name="Saxena A."/>
            <person name="Nayyar N."/>
            <person name="Sangwan N."/>
            <person name="Kumari R."/>
            <person name="Khurana J.P."/>
            <person name="Lal R."/>
        </authorList>
    </citation>
    <scope>NUCLEOTIDE SEQUENCE [LARGE SCALE GENOMIC DNA]</scope>
    <source>
        <strain evidence="2 3">LE124</strain>
    </source>
</reference>
<evidence type="ECO:0000313" key="3">
    <source>
        <dbReference type="Proteomes" id="UP000015527"/>
    </source>
</evidence>
<feature type="signal peptide" evidence="1">
    <location>
        <begin position="1"/>
        <end position="24"/>
    </location>
</feature>
<dbReference type="AlphaFoldDB" id="T0JAN1"/>
<dbReference type="PATRIC" id="fig|1096930.3.peg.712"/>
<organism evidence="2 3">
    <name type="scientific">Novosphingobium lindaniclasticum LE124</name>
    <dbReference type="NCBI Taxonomy" id="1096930"/>
    <lineage>
        <taxon>Bacteria</taxon>
        <taxon>Pseudomonadati</taxon>
        <taxon>Pseudomonadota</taxon>
        <taxon>Alphaproteobacteria</taxon>
        <taxon>Sphingomonadales</taxon>
        <taxon>Sphingomonadaceae</taxon>
        <taxon>Novosphingobium</taxon>
    </lineage>
</organism>
<feature type="chain" id="PRO_5004565235" evidence="1">
    <location>
        <begin position="25"/>
        <end position="183"/>
    </location>
</feature>
<dbReference type="Proteomes" id="UP000015527">
    <property type="component" value="Unassembled WGS sequence"/>
</dbReference>
<accession>T0JAN1</accession>
<evidence type="ECO:0000256" key="1">
    <source>
        <dbReference type="SAM" id="SignalP"/>
    </source>
</evidence>
<protein>
    <submittedName>
        <fullName evidence="2">Uncharacterized protein</fullName>
    </submittedName>
</protein>
<comment type="caution">
    <text evidence="2">The sequence shown here is derived from an EMBL/GenBank/DDBJ whole genome shotgun (WGS) entry which is preliminary data.</text>
</comment>
<proteinExistence type="predicted"/>
<gene>
    <name evidence="2" type="ORF">L284_03610</name>
</gene>
<name>T0JAN1_9SPHN</name>
<evidence type="ECO:0000313" key="2">
    <source>
        <dbReference type="EMBL" id="EQB18959.1"/>
    </source>
</evidence>
<keyword evidence="3" id="KW-1185">Reference proteome</keyword>